<evidence type="ECO:0000313" key="2">
    <source>
        <dbReference type="Proteomes" id="UP000217507"/>
    </source>
</evidence>
<dbReference type="Proteomes" id="UP000217507">
    <property type="component" value="Chromosome"/>
</dbReference>
<accession>A0A1Z4KU29</accession>
<dbReference type="EMBL" id="AP018216">
    <property type="protein sequence ID" value="BAY72427.1"/>
    <property type="molecule type" value="Genomic_DNA"/>
</dbReference>
<proteinExistence type="predicted"/>
<dbReference type="AlphaFoldDB" id="A0A1Z4KU29"/>
<sequence length="93" mass="10276">MIPEGTVVVEANVRLTVKILKDGDQVLNVWYCNSSYFVAIRQNNGEVCVYSVTLDEEKIPRLSKTPPLKVTFGEGEVEAIISSEDGDIKVTTD</sequence>
<gene>
    <name evidence="1" type="ORF">NIES23_52520</name>
</gene>
<evidence type="ECO:0000313" key="1">
    <source>
        <dbReference type="EMBL" id="BAY72427.1"/>
    </source>
</evidence>
<organism evidence="1 2">
    <name type="scientific">Trichormus variabilis NIES-23</name>
    <dbReference type="NCBI Taxonomy" id="1973479"/>
    <lineage>
        <taxon>Bacteria</taxon>
        <taxon>Bacillati</taxon>
        <taxon>Cyanobacteriota</taxon>
        <taxon>Cyanophyceae</taxon>
        <taxon>Nostocales</taxon>
        <taxon>Nostocaceae</taxon>
        <taxon>Trichormus</taxon>
    </lineage>
</organism>
<reference evidence="1 2" key="1">
    <citation type="submission" date="2017-06" db="EMBL/GenBank/DDBJ databases">
        <title>Genome sequencing of cyanobaciteial culture collection at National Institute for Environmental Studies (NIES).</title>
        <authorList>
            <person name="Hirose Y."/>
            <person name="Shimura Y."/>
            <person name="Fujisawa T."/>
            <person name="Nakamura Y."/>
            <person name="Kawachi M."/>
        </authorList>
    </citation>
    <scope>NUCLEOTIDE SEQUENCE [LARGE SCALE GENOMIC DNA]</scope>
    <source>
        <strain evidence="1 2">NIES-23</strain>
    </source>
</reference>
<protein>
    <submittedName>
        <fullName evidence="1">Uncharacterized protein</fullName>
    </submittedName>
</protein>
<name>A0A1Z4KU29_ANAVA</name>